<organism evidence="2">
    <name type="scientific">marine sediment metagenome</name>
    <dbReference type="NCBI Taxonomy" id="412755"/>
    <lineage>
        <taxon>unclassified sequences</taxon>
        <taxon>metagenomes</taxon>
        <taxon>ecological metagenomes</taxon>
    </lineage>
</organism>
<dbReference type="CDD" id="cd02440">
    <property type="entry name" value="AdoMet_MTases"/>
    <property type="match status" value="1"/>
</dbReference>
<reference evidence="2" key="1">
    <citation type="journal article" date="2014" name="Front. Microbiol.">
        <title>High frequency of phylogenetically diverse reductive dehalogenase-homologous genes in deep subseafloor sedimentary metagenomes.</title>
        <authorList>
            <person name="Kawai M."/>
            <person name="Futagami T."/>
            <person name="Toyoda A."/>
            <person name="Takaki Y."/>
            <person name="Nishi S."/>
            <person name="Hori S."/>
            <person name="Arai W."/>
            <person name="Tsubouchi T."/>
            <person name="Morono Y."/>
            <person name="Uchiyama I."/>
            <person name="Ito T."/>
            <person name="Fujiyama A."/>
            <person name="Inagaki F."/>
            <person name="Takami H."/>
        </authorList>
    </citation>
    <scope>NUCLEOTIDE SEQUENCE</scope>
    <source>
        <strain evidence="2">Expedition CK06-06</strain>
    </source>
</reference>
<dbReference type="SUPFAM" id="SSF53335">
    <property type="entry name" value="S-adenosyl-L-methionine-dependent methyltransferases"/>
    <property type="match status" value="1"/>
</dbReference>
<dbReference type="EMBL" id="BARW01033186">
    <property type="protein sequence ID" value="GAJ07068.1"/>
    <property type="molecule type" value="Genomic_DNA"/>
</dbReference>
<evidence type="ECO:0000313" key="2">
    <source>
        <dbReference type="EMBL" id="GAJ07068.1"/>
    </source>
</evidence>
<feature type="domain" description="Methyltransferase" evidence="1">
    <location>
        <begin position="49"/>
        <end position="107"/>
    </location>
</feature>
<dbReference type="Pfam" id="PF13847">
    <property type="entry name" value="Methyltransf_31"/>
    <property type="match status" value="1"/>
</dbReference>
<comment type="caution">
    <text evidence="2">The sequence shown here is derived from an EMBL/GenBank/DDBJ whole genome shotgun (WGS) entry which is preliminary data.</text>
</comment>
<dbReference type="InterPro" id="IPR025714">
    <property type="entry name" value="Methyltranfer_dom"/>
</dbReference>
<evidence type="ECO:0000259" key="1">
    <source>
        <dbReference type="Pfam" id="PF13847"/>
    </source>
</evidence>
<proteinExistence type="predicted"/>
<sequence>MEDCSCDNQCNSVTKCDIFDFMAKHVGMTVIHPGGFEVTNQLIHSLKISSDSKVIDIACGKGTTAILIAEKYGCHVVAIDIDEKLIQEAKHLTGKKRNTEEITFIKAFFLGERFRYSRSTLVW</sequence>
<dbReference type="AlphaFoldDB" id="X1TP26"/>
<gene>
    <name evidence="2" type="ORF">S12H4_52325</name>
</gene>
<protein>
    <recommendedName>
        <fullName evidence="1">Methyltransferase domain-containing protein</fullName>
    </recommendedName>
</protein>
<dbReference type="Gene3D" id="3.40.50.150">
    <property type="entry name" value="Vaccinia Virus protein VP39"/>
    <property type="match status" value="1"/>
</dbReference>
<name>X1TP26_9ZZZZ</name>
<dbReference type="InterPro" id="IPR029063">
    <property type="entry name" value="SAM-dependent_MTases_sf"/>
</dbReference>
<accession>X1TP26</accession>